<name>A0A165QWA5_9APHY</name>
<evidence type="ECO:0000313" key="1">
    <source>
        <dbReference type="EMBL" id="KZT70011.1"/>
    </source>
</evidence>
<dbReference type="EMBL" id="KV429054">
    <property type="protein sequence ID" value="KZT70011.1"/>
    <property type="molecule type" value="Genomic_DNA"/>
</dbReference>
<reference evidence="1 2" key="1">
    <citation type="journal article" date="2016" name="Mol. Biol. Evol.">
        <title>Comparative Genomics of Early-Diverging Mushroom-Forming Fungi Provides Insights into the Origins of Lignocellulose Decay Capabilities.</title>
        <authorList>
            <person name="Nagy L.G."/>
            <person name="Riley R."/>
            <person name="Tritt A."/>
            <person name="Adam C."/>
            <person name="Daum C."/>
            <person name="Floudas D."/>
            <person name="Sun H."/>
            <person name="Yadav J.S."/>
            <person name="Pangilinan J."/>
            <person name="Larsson K.H."/>
            <person name="Matsuura K."/>
            <person name="Barry K."/>
            <person name="Labutti K."/>
            <person name="Kuo R."/>
            <person name="Ohm R.A."/>
            <person name="Bhattacharya S.S."/>
            <person name="Shirouzu T."/>
            <person name="Yoshinaga Y."/>
            <person name="Martin F.M."/>
            <person name="Grigoriev I.V."/>
            <person name="Hibbett D.S."/>
        </authorList>
    </citation>
    <scope>NUCLEOTIDE SEQUENCE [LARGE SCALE GENOMIC DNA]</scope>
    <source>
        <strain evidence="1 2">L-15889</strain>
    </source>
</reference>
<protein>
    <submittedName>
        <fullName evidence="1">Uncharacterized protein</fullName>
    </submittedName>
</protein>
<evidence type="ECO:0000313" key="2">
    <source>
        <dbReference type="Proteomes" id="UP000076727"/>
    </source>
</evidence>
<gene>
    <name evidence="1" type="ORF">DAEQUDRAFT_235901</name>
</gene>
<accession>A0A165QWA5</accession>
<keyword evidence="2" id="KW-1185">Reference proteome</keyword>
<dbReference type="AlphaFoldDB" id="A0A165QWA5"/>
<sequence>MMGICLTTSVADLRGAAKLTGTANPPYYVAATDNMKQRSVYNILAPSGSSYPSQHFQCKLSPTRPQLLTTQLHLFMQWPTLNAQLLDVAEEGHRQHTHPRDSRSFRC</sequence>
<organism evidence="1 2">
    <name type="scientific">Daedalea quercina L-15889</name>
    <dbReference type="NCBI Taxonomy" id="1314783"/>
    <lineage>
        <taxon>Eukaryota</taxon>
        <taxon>Fungi</taxon>
        <taxon>Dikarya</taxon>
        <taxon>Basidiomycota</taxon>
        <taxon>Agaricomycotina</taxon>
        <taxon>Agaricomycetes</taxon>
        <taxon>Polyporales</taxon>
        <taxon>Fomitopsis</taxon>
    </lineage>
</organism>
<proteinExistence type="predicted"/>
<dbReference type="Proteomes" id="UP000076727">
    <property type="component" value="Unassembled WGS sequence"/>
</dbReference>